<evidence type="ECO:0000313" key="2">
    <source>
        <dbReference type="Proteomes" id="UP000240042"/>
    </source>
</evidence>
<dbReference type="RefSeq" id="WP_092320064.1">
    <property type="nucleotide sequence ID" value="NZ_FOKY01000026.1"/>
</dbReference>
<dbReference type="AlphaFoldDB" id="A0A1I1FC01"/>
<dbReference type="Proteomes" id="UP000240042">
    <property type="component" value="Unassembled WGS sequence"/>
</dbReference>
<dbReference type="STRING" id="34097.SAMN02745150_01409"/>
<name>A0A1I1FC01_BREAD</name>
<protein>
    <submittedName>
        <fullName evidence="1">Uncharacterized protein</fullName>
    </submittedName>
</protein>
<dbReference type="EMBL" id="FOKY01000026">
    <property type="protein sequence ID" value="SFB94673.1"/>
    <property type="molecule type" value="Genomic_DNA"/>
</dbReference>
<proteinExistence type="predicted"/>
<gene>
    <name evidence="1" type="ORF">SAMN02745150_01409</name>
</gene>
<sequence>MQLFGAVNTSIPGGRQDGKPVLPSAGYFSQKLSGANVAPIGENLVLTTDYIISEISHSLFVLKVSWQGFIMPGQFFYDSNS</sequence>
<keyword evidence="2" id="KW-1185">Reference proteome</keyword>
<organism evidence="1 2">
    <name type="scientific">Brevinema andersonii</name>
    <dbReference type="NCBI Taxonomy" id="34097"/>
    <lineage>
        <taxon>Bacteria</taxon>
        <taxon>Pseudomonadati</taxon>
        <taxon>Spirochaetota</taxon>
        <taxon>Spirochaetia</taxon>
        <taxon>Brevinematales</taxon>
        <taxon>Brevinemataceae</taxon>
        <taxon>Brevinema</taxon>
    </lineage>
</organism>
<evidence type="ECO:0000313" key="1">
    <source>
        <dbReference type="EMBL" id="SFB94673.1"/>
    </source>
</evidence>
<reference evidence="2" key="1">
    <citation type="submission" date="2016-10" db="EMBL/GenBank/DDBJ databases">
        <authorList>
            <person name="Varghese N."/>
            <person name="Submissions S."/>
        </authorList>
    </citation>
    <scope>NUCLEOTIDE SEQUENCE [LARGE SCALE GENOMIC DNA]</scope>
    <source>
        <strain evidence="2">ATCC 43811</strain>
    </source>
</reference>
<accession>A0A1I1FC01</accession>